<sequence>MFLATTGFTQYCVRSAMDEQPEKPMQRPNNPHYQRAEKAKEFINEFLDLLSKLPSHYCSRGTSKLYLEPQLRAMIDLHRFYATACTEKGYPILGLRTFSEMLNSTTISLFRPKKDRCDIRKGFETGNDK</sequence>
<accession>A0AAV4CXU1</accession>
<comment type="caution">
    <text evidence="1">The sequence shown here is derived from an EMBL/GenBank/DDBJ whole genome shotgun (WGS) entry which is preliminary data.</text>
</comment>
<dbReference type="Proteomes" id="UP000735302">
    <property type="component" value="Unassembled WGS sequence"/>
</dbReference>
<dbReference type="EMBL" id="BLXT01007134">
    <property type="protein sequence ID" value="GFO36724.1"/>
    <property type="molecule type" value="Genomic_DNA"/>
</dbReference>
<reference evidence="1 2" key="1">
    <citation type="journal article" date="2021" name="Elife">
        <title>Chloroplast acquisition without the gene transfer in kleptoplastic sea slugs, Plakobranchus ocellatus.</title>
        <authorList>
            <person name="Maeda T."/>
            <person name="Takahashi S."/>
            <person name="Yoshida T."/>
            <person name="Shimamura S."/>
            <person name="Takaki Y."/>
            <person name="Nagai Y."/>
            <person name="Toyoda A."/>
            <person name="Suzuki Y."/>
            <person name="Arimoto A."/>
            <person name="Ishii H."/>
            <person name="Satoh N."/>
            <person name="Nishiyama T."/>
            <person name="Hasebe M."/>
            <person name="Maruyama T."/>
            <person name="Minagawa J."/>
            <person name="Obokata J."/>
            <person name="Shigenobu S."/>
        </authorList>
    </citation>
    <scope>NUCLEOTIDE SEQUENCE [LARGE SCALE GENOMIC DNA]</scope>
</reference>
<organism evidence="1 2">
    <name type="scientific">Plakobranchus ocellatus</name>
    <dbReference type="NCBI Taxonomy" id="259542"/>
    <lineage>
        <taxon>Eukaryota</taxon>
        <taxon>Metazoa</taxon>
        <taxon>Spiralia</taxon>
        <taxon>Lophotrochozoa</taxon>
        <taxon>Mollusca</taxon>
        <taxon>Gastropoda</taxon>
        <taxon>Heterobranchia</taxon>
        <taxon>Euthyneura</taxon>
        <taxon>Panpulmonata</taxon>
        <taxon>Sacoglossa</taxon>
        <taxon>Placobranchoidea</taxon>
        <taxon>Plakobranchidae</taxon>
        <taxon>Plakobranchus</taxon>
    </lineage>
</organism>
<gene>
    <name evidence="1" type="ORF">PoB_006322900</name>
</gene>
<name>A0AAV4CXU1_9GAST</name>
<evidence type="ECO:0000313" key="1">
    <source>
        <dbReference type="EMBL" id="GFO36724.1"/>
    </source>
</evidence>
<dbReference type="AlphaFoldDB" id="A0AAV4CXU1"/>
<proteinExistence type="predicted"/>
<keyword evidence="2" id="KW-1185">Reference proteome</keyword>
<evidence type="ECO:0000313" key="2">
    <source>
        <dbReference type="Proteomes" id="UP000735302"/>
    </source>
</evidence>
<protein>
    <submittedName>
        <fullName evidence="1">Uncharacterized protein</fullName>
    </submittedName>
</protein>